<gene>
    <name evidence="1" type="ORF">AVEN_137627_1</name>
</gene>
<comment type="caution">
    <text evidence="1">The sequence shown here is derived from an EMBL/GenBank/DDBJ whole genome shotgun (WGS) entry which is preliminary data.</text>
</comment>
<evidence type="ECO:0000313" key="1">
    <source>
        <dbReference type="EMBL" id="GBO30265.1"/>
    </source>
</evidence>
<keyword evidence="2" id="KW-1185">Reference proteome</keyword>
<proteinExistence type="predicted"/>
<dbReference type="AlphaFoldDB" id="A0A4Y2VZA4"/>
<sequence length="178" mass="20373">MVTRKIKLVQVSDTSRQQIVNNNRNSNNKKLSASLTAETLMRTKTPEDDYSLAARYLYPFPTGCDVNKFSRRFLYPPLVEWAKILAYSETLHLSQNVLIVGGIEMNELVVAEEPFSLTTIKRGIWEEWETRVTAAAAWGLLLSIENIKESDSWSCSISAYISQDGLENCDWEGERFWI</sequence>
<organism evidence="1 2">
    <name type="scientific">Araneus ventricosus</name>
    <name type="common">Orbweaver spider</name>
    <name type="synonym">Epeira ventricosa</name>
    <dbReference type="NCBI Taxonomy" id="182803"/>
    <lineage>
        <taxon>Eukaryota</taxon>
        <taxon>Metazoa</taxon>
        <taxon>Ecdysozoa</taxon>
        <taxon>Arthropoda</taxon>
        <taxon>Chelicerata</taxon>
        <taxon>Arachnida</taxon>
        <taxon>Araneae</taxon>
        <taxon>Araneomorphae</taxon>
        <taxon>Entelegynae</taxon>
        <taxon>Araneoidea</taxon>
        <taxon>Araneidae</taxon>
        <taxon>Araneus</taxon>
    </lineage>
</organism>
<dbReference type="Proteomes" id="UP000499080">
    <property type="component" value="Unassembled WGS sequence"/>
</dbReference>
<reference evidence="1 2" key="1">
    <citation type="journal article" date="2019" name="Sci. Rep.">
        <title>Orb-weaving spider Araneus ventricosus genome elucidates the spidroin gene catalogue.</title>
        <authorList>
            <person name="Kono N."/>
            <person name="Nakamura H."/>
            <person name="Ohtoshi R."/>
            <person name="Moran D.A.P."/>
            <person name="Shinohara A."/>
            <person name="Yoshida Y."/>
            <person name="Fujiwara M."/>
            <person name="Mori M."/>
            <person name="Tomita M."/>
            <person name="Arakawa K."/>
        </authorList>
    </citation>
    <scope>NUCLEOTIDE SEQUENCE [LARGE SCALE GENOMIC DNA]</scope>
</reference>
<accession>A0A4Y2VZA4</accession>
<dbReference type="EMBL" id="BGPR01053453">
    <property type="protein sequence ID" value="GBO30265.1"/>
    <property type="molecule type" value="Genomic_DNA"/>
</dbReference>
<protein>
    <submittedName>
        <fullName evidence="1">Uncharacterized protein</fullName>
    </submittedName>
</protein>
<name>A0A4Y2VZA4_ARAVE</name>
<evidence type="ECO:0000313" key="2">
    <source>
        <dbReference type="Proteomes" id="UP000499080"/>
    </source>
</evidence>